<keyword evidence="1 8" id="KW-0645">Protease</keyword>
<dbReference type="InterPro" id="IPR033116">
    <property type="entry name" value="TRYPSIN_SER"/>
</dbReference>
<keyword evidence="9 12" id="KW-0812">Transmembrane</keyword>
<dbReference type="InterPro" id="IPR001314">
    <property type="entry name" value="Peptidase_S1A"/>
</dbReference>
<dbReference type="FunFam" id="2.40.10.10:FF:000003">
    <property type="entry name" value="Transmembrane serine protease 3"/>
    <property type="match status" value="1"/>
</dbReference>
<keyword evidence="3 8" id="KW-0720">Serine protease</keyword>
<dbReference type="GO" id="GO:0016020">
    <property type="term" value="C:membrane"/>
    <property type="evidence" value="ECO:0007669"/>
    <property type="project" value="InterPro"/>
</dbReference>
<evidence type="ECO:0000256" key="8">
    <source>
        <dbReference type="RuleBase" id="RU363034"/>
    </source>
</evidence>
<keyword evidence="4 6" id="KW-1015">Disulfide bond</keyword>
<dbReference type="SMART" id="SM00192">
    <property type="entry name" value="LDLa"/>
    <property type="match status" value="1"/>
</dbReference>
<reference evidence="12 13" key="1">
    <citation type="submission" date="2017-12" db="EMBL/GenBank/DDBJ databases">
        <title>Integrating genomic resources of turbot (Scophthalmus maximus) in depth evaluation of genetic and physical mapping variation across individuals.</title>
        <authorList>
            <person name="Martinez P."/>
        </authorList>
    </citation>
    <scope>NUCLEOTIDE SEQUENCE [LARGE SCALE GENOMIC DNA]</scope>
</reference>
<dbReference type="InterPro" id="IPR002172">
    <property type="entry name" value="LDrepeatLR_classA_rpt"/>
</dbReference>
<comment type="caution">
    <text evidence="7">Lacks conserved residue(s) required for the propagation of feature annotation.</text>
</comment>
<dbReference type="InterPro" id="IPR001254">
    <property type="entry name" value="Trypsin_dom"/>
</dbReference>
<dbReference type="InterPro" id="IPR036772">
    <property type="entry name" value="SRCR-like_dom_sf"/>
</dbReference>
<evidence type="ECO:0000259" key="11">
    <source>
        <dbReference type="PROSITE" id="PS50287"/>
    </source>
</evidence>
<feature type="transmembrane region" description="Helical" evidence="9">
    <location>
        <begin position="107"/>
        <end position="129"/>
    </location>
</feature>
<dbReference type="AlphaFoldDB" id="A0A2U9B9L7"/>
<dbReference type="InterPro" id="IPR036055">
    <property type="entry name" value="LDL_receptor-like_sf"/>
</dbReference>
<dbReference type="InterPro" id="IPR023415">
    <property type="entry name" value="LDLR_class-A_CS"/>
</dbReference>
<dbReference type="InterPro" id="IPR001190">
    <property type="entry name" value="SRCR"/>
</dbReference>
<evidence type="ECO:0000256" key="5">
    <source>
        <dbReference type="ARBA" id="ARBA00023180"/>
    </source>
</evidence>
<proteinExistence type="predicted"/>
<evidence type="ECO:0000256" key="1">
    <source>
        <dbReference type="ARBA" id="ARBA00022670"/>
    </source>
</evidence>
<evidence type="ECO:0000256" key="2">
    <source>
        <dbReference type="ARBA" id="ARBA00022801"/>
    </source>
</evidence>
<keyword evidence="13" id="KW-1185">Reference proteome</keyword>
<evidence type="ECO:0000259" key="10">
    <source>
        <dbReference type="PROSITE" id="PS50240"/>
    </source>
</evidence>
<dbReference type="PROSITE" id="PS50287">
    <property type="entry name" value="SRCR_2"/>
    <property type="match status" value="1"/>
</dbReference>
<evidence type="ECO:0000256" key="9">
    <source>
        <dbReference type="SAM" id="Phobius"/>
    </source>
</evidence>
<dbReference type="SMART" id="SM00202">
    <property type="entry name" value="SR"/>
    <property type="match status" value="1"/>
</dbReference>
<accession>A0A2U9B9L7</accession>
<dbReference type="PROSITE" id="PS50068">
    <property type="entry name" value="LDLRA_2"/>
    <property type="match status" value="1"/>
</dbReference>
<dbReference type="InterPro" id="IPR043504">
    <property type="entry name" value="Peptidase_S1_PA_chymotrypsin"/>
</dbReference>
<evidence type="ECO:0000313" key="13">
    <source>
        <dbReference type="Proteomes" id="UP000246464"/>
    </source>
</evidence>
<dbReference type="InterPro" id="IPR018114">
    <property type="entry name" value="TRYPSIN_HIS"/>
</dbReference>
<feature type="disulfide bond" evidence="6">
    <location>
        <begin position="133"/>
        <end position="145"/>
    </location>
</feature>
<evidence type="ECO:0000256" key="4">
    <source>
        <dbReference type="ARBA" id="ARBA00023157"/>
    </source>
</evidence>
<dbReference type="PANTHER" id="PTHR24252">
    <property type="entry name" value="ACROSIN-RELATED"/>
    <property type="match status" value="1"/>
</dbReference>
<dbReference type="GO" id="GO:0004252">
    <property type="term" value="F:serine-type endopeptidase activity"/>
    <property type="evidence" value="ECO:0007669"/>
    <property type="project" value="InterPro"/>
</dbReference>
<dbReference type="Pfam" id="PF00089">
    <property type="entry name" value="Trypsin"/>
    <property type="match status" value="1"/>
</dbReference>
<dbReference type="InterPro" id="IPR009003">
    <property type="entry name" value="Peptidase_S1_PA"/>
</dbReference>
<dbReference type="GO" id="GO:0006508">
    <property type="term" value="P:proteolysis"/>
    <property type="evidence" value="ECO:0007669"/>
    <property type="project" value="UniProtKB-KW"/>
</dbReference>
<dbReference type="PANTHER" id="PTHR24252:SF30">
    <property type="entry name" value="TRANSMEMBRANE SERINE PROTEASE 2"/>
    <property type="match status" value="1"/>
</dbReference>
<dbReference type="PROSITE" id="PS00135">
    <property type="entry name" value="TRYPSIN_SER"/>
    <property type="match status" value="1"/>
</dbReference>
<dbReference type="Gene3D" id="2.40.10.10">
    <property type="entry name" value="Trypsin-like serine proteases"/>
    <property type="match status" value="2"/>
</dbReference>
<dbReference type="STRING" id="52904.ENSSMAP00000003293"/>
<dbReference type="SUPFAM" id="SSF50494">
    <property type="entry name" value="Trypsin-like serine proteases"/>
    <property type="match status" value="1"/>
</dbReference>
<keyword evidence="2 8" id="KW-0378">Hydrolase</keyword>
<organism evidence="12 13">
    <name type="scientific">Scophthalmus maximus</name>
    <name type="common">Turbot</name>
    <name type="synonym">Psetta maxima</name>
    <dbReference type="NCBI Taxonomy" id="52904"/>
    <lineage>
        <taxon>Eukaryota</taxon>
        <taxon>Metazoa</taxon>
        <taxon>Chordata</taxon>
        <taxon>Craniata</taxon>
        <taxon>Vertebrata</taxon>
        <taxon>Euteleostomi</taxon>
        <taxon>Actinopterygii</taxon>
        <taxon>Neopterygii</taxon>
        <taxon>Teleostei</taxon>
        <taxon>Neoteleostei</taxon>
        <taxon>Acanthomorphata</taxon>
        <taxon>Carangaria</taxon>
        <taxon>Pleuronectiformes</taxon>
        <taxon>Pleuronectoidei</taxon>
        <taxon>Scophthalmidae</taxon>
        <taxon>Scophthalmus</taxon>
    </lineage>
</organism>
<evidence type="ECO:0000313" key="12">
    <source>
        <dbReference type="EMBL" id="AWP00506.1"/>
    </source>
</evidence>
<feature type="disulfide bond" evidence="6">
    <location>
        <begin position="152"/>
        <end position="167"/>
    </location>
</feature>
<sequence length="508" mass="55969">MRQRGKQGVDGHTVRALKESQDIMTSFSMNNNQANGPIFDNMGFQQDDGRPPPYSPQHGMYPALPQETPCYVPTTPRLINTHHTVTPGTPHNTGQNNGTKRCHWKNVLCVSLCVALFLAVVGILLWYFLYYQCLQGKSCRSGGKCLSPSQWCDGVRDCSHGEDESQCFRLQGTNFMLETYSSGSQTWMPVCAEDWDNNYGRTVCEQMGYMRQDYVTSSQISAGSLASKGYMKLKPGSNHKSHLQSQLTHSQSCSSRAVRLNCIECGESSAAPSSRIVGGTEAVNGAWPWQVSLQIYGQHICGGSIISPYWILSAAHCFQEYSSPQVWRVNSGDVSLRKMGIGKTVDKIINHEKYDAETHDNDIALLKLSTPLTFTKTVKPVCLPNFGLNLSAGHQAWITGWGTLSSSGRSPNTLNQAQVTIYSRETCNSQEVLDGKVSRTMICAGKLQGGVDTCQGDSGGPLVVKEGNVWWLAGDTSWGIGCAWRNKPGVYGNVTYFTDWVYGQMQKK</sequence>
<evidence type="ECO:0000256" key="6">
    <source>
        <dbReference type="PROSITE-ProRule" id="PRU00124"/>
    </source>
</evidence>
<dbReference type="CDD" id="cd00190">
    <property type="entry name" value="Tryp_SPc"/>
    <property type="match status" value="1"/>
</dbReference>
<name>A0A2U9B9L7_SCOMX</name>
<dbReference type="SUPFAM" id="SSF57424">
    <property type="entry name" value="LDL receptor-like module"/>
    <property type="match status" value="1"/>
</dbReference>
<dbReference type="SUPFAM" id="SSF56487">
    <property type="entry name" value="SRCR-like"/>
    <property type="match status" value="1"/>
</dbReference>
<feature type="domain" description="Peptidase S1" evidence="10">
    <location>
        <begin position="276"/>
        <end position="506"/>
    </location>
</feature>
<dbReference type="CDD" id="cd00112">
    <property type="entry name" value="LDLa"/>
    <property type="match status" value="1"/>
</dbReference>
<dbReference type="SMART" id="SM00020">
    <property type="entry name" value="Tryp_SPc"/>
    <property type="match status" value="1"/>
</dbReference>
<dbReference type="PRINTS" id="PR00722">
    <property type="entry name" value="CHYMOTRYPSIN"/>
</dbReference>
<feature type="domain" description="SRCR" evidence="11">
    <location>
        <begin position="177"/>
        <end position="208"/>
    </location>
</feature>
<evidence type="ECO:0000256" key="3">
    <source>
        <dbReference type="ARBA" id="ARBA00022825"/>
    </source>
</evidence>
<dbReference type="Gene3D" id="4.10.400.10">
    <property type="entry name" value="Low-density Lipoprotein Receptor"/>
    <property type="match status" value="1"/>
</dbReference>
<dbReference type="PROSITE" id="PS01209">
    <property type="entry name" value="LDLRA_1"/>
    <property type="match status" value="1"/>
</dbReference>
<dbReference type="PROSITE" id="PS00134">
    <property type="entry name" value="TRYPSIN_HIS"/>
    <property type="match status" value="1"/>
</dbReference>
<dbReference type="EMBL" id="CP026246">
    <property type="protein sequence ID" value="AWP00506.1"/>
    <property type="molecule type" value="Genomic_DNA"/>
</dbReference>
<keyword evidence="9" id="KW-1133">Transmembrane helix</keyword>
<dbReference type="Gene3D" id="3.10.250.10">
    <property type="entry name" value="SRCR-like domain"/>
    <property type="match status" value="1"/>
</dbReference>
<keyword evidence="5" id="KW-0325">Glycoprotein</keyword>
<protein>
    <submittedName>
        <fullName evidence="12">Putative transmembrane protease serine 2-like</fullName>
    </submittedName>
</protein>
<evidence type="ECO:0000256" key="7">
    <source>
        <dbReference type="PROSITE-ProRule" id="PRU00196"/>
    </source>
</evidence>
<dbReference type="Pfam" id="PF15494">
    <property type="entry name" value="SRCR_2"/>
    <property type="match status" value="1"/>
</dbReference>
<dbReference type="Proteomes" id="UP000246464">
    <property type="component" value="Chromosome 4"/>
</dbReference>
<keyword evidence="9" id="KW-0472">Membrane</keyword>
<dbReference type="PROSITE" id="PS50240">
    <property type="entry name" value="TRYPSIN_DOM"/>
    <property type="match status" value="1"/>
</dbReference>
<gene>
    <name evidence="12" type="ORF">SMAX5B_004830</name>
</gene>